<comment type="caution">
    <text evidence="1">The sequence shown here is derived from an EMBL/GenBank/DDBJ whole genome shotgun (WGS) entry which is preliminary data.</text>
</comment>
<evidence type="ECO:0000313" key="2">
    <source>
        <dbReference type="Proteomes" id="UP001159363"/>
    </source>
</evidence>
<accession>A0ABQ9HQ00</accession>
<dbReference type="Proteomes" id="UP001159363">
    <property type="component" value="Chromosome X"/>
</dbReference>
<name>A0ABQ9HQ00_9NEOP</name>
<reference evidence="1 2" key="1">
    <citation type="submission" date="2023-02" db="EMBL/GenBank/DDBJ databases">
        <title>LHISI_Scaffold_Assembly.</title>
        <authorList>
            <person name="Stuart O.P."/>
            <person name="Cleave R."/>
            <person name="Magrath M.J.L."/>
            <person name="Mikheyev A.S."/>
        </authorList>
    </citation>
    <scope>NUCLEOTIDE SEQUENCE [LARGE SCALE GENOMIC DNA]</scope>
    <source>
        <strain evidence="1">Daus_M_001</strain>
        <tissue evidence="1">Leg muscle</tissue>
    </source>
</reference>
<organism evidence="1 2">
    <name type="scientific">Dryococelus australis</name>
    <dbReference type="NCBI Taxonomy" id="614101"/>
    <lineage>
        <taxon>Eukaryota</taxon>
        <taxon>Metazoa</taxon>
        <taxon>Ecdysozoa</taxon>
        <taxon>Arthropoda</taxon>
        <taxon>Hexapoda</taxon>
        <taxon>Insecta</taxon>
        <taxon>Pterygota</taxon>
        <taxon>Neoptera</taxon>
        <taxon>Polyneoptera</taxon>
        <taxon>Phasmatodea</taxon>
        <taxon>Verophasmatodea</taxon>
        <taxon>Anareolatae</taxon>
        <taxon>Phasmatidae</taxon>
        <taxon>Eurycanthinae</taxon>
        <taxon>Dryococelus</taxon>
    </lineage>
</organism>
<gene>
    <name evidence="1" type="ORF">PR048_012602</name>
</gene>
<sequence length="110" mass="12646">MPKCVKKDALDSSTNATAIYLSDKNFAKALCKIFERTPLKYPWTEGISYLDLVVMSCPVVQHRHLRQTLNILVSNNMVPSLKTDKTDCQFKSHFVKEIMSKLHQKCSRKN</sequence>
<proteinExistence type="predicted"/>
<evidence type="ECO:0000313" key="1">
    <source>
        <dbReference type="EMBL" id="KAJ8886391.1"/>
    </source>
</evidence>
<dbReference type="EMBL" id="JARBHB010000004">
    <property type="protein sequence ID" value="KAJ8886391.1"/>
    <property type="molecule type" value="Genomic_DNA"/>
</dbReference>
<protein>
    <submittedName>
        <fullName evidence="1">Uncharacterized protein</fullName>
    </submittedName>
</protein>
<keyword evidence="2" id="KW-1185">Reference proteome</keyword>